<keyword evidence="3" id="KW-0658">Purine biosynthesis</keyword>
<dbReference type="InterPro" id="IPR010918">
    <property type="entry name" value="PurM-like_C_dom"/>
</dbReference>
<dbReference type="InterPro" id="IPR029062">
    <property type="entry name" value="Class_I_gatase-like"/>
</dbReference>
<name>A0A0N4VAE5_ENTVE</name>
<dbReference type="Gene3D" id="3.30.1330.10">
    <property type="entry name" value="PurM-like, N-terminal domain"/>
    <property type="match status" value="2"/>
</dbReference>
<evidence type="ECO:0000256" key="1">
    <source>
        <dbReference type="ARBA" id="ARBA00022598"/>
    </source>
</evidence>
<dbReference type="SUPFAM" id="SSF82697">
    <property type="entry name" value="PurS-like"/>
    <property type="match status" value="1"/>
</dbReference>
<evidence type="ECO:0000313" key="8">
    <source>
        <dbReference type="EMBL" id="VDD92205.1"/>
    </source>
</evidence>
<protein>
    <submittedName>
        <fullName evidence="10">AIRS_C domain-containing protein</fullName>
    </submittedName>
</protein>
<dbReference type="NCBIfam" id="NF003672">
    <property type="entry name" value="PRK05297.1"/>
    <property type="match status" value="1"/>
</dbReference>
<proteinExistence type="predicted"/>
<feature type="domain" description="FGAR-AT PurM N-terminal-like" evidence="7">
    <location>
        <begin position="633"/>
        <end position="754"/>
    </location>
</feature>
<dbReference type="InterPro" id="IPR036921">
    <property type="entry name" value="PurM-like_N_sf"/>
</dbReference>
<evidence type="ECO:0000256" key="3">
    <source>
        <dbReference type="ARBA" id="ARBA00022755"/>
    </source>
</evidence>
<dbReference type="SUPFAM" id="SSF52317">
    <property type="entry name" value="Class I glutamine amidotransferase-like"/>
    <property type="match status" value="2"/>
</dbReference>
<dbReference type="Gene3D" id="3.40.50.880">
    <property type="match status" value="2"/>
</dbReference>
<dbReference type="InterPro" id="IPR036604">
    <property type="entry name" value="PurS-like_sf"/>
</dbReference>
<accession>A0A0N4VAE5</accession>
<dbReference type="STRING" id="51028.A0A0N4VAE5"/>
<dbReference type="Pfam" id="PF02769">
    <property type="entry name" value="AIRS_C"/>
    <property type="match status" value="2"/>
</dbReference>
<feature type="domain" description="Phosphoribosylformylglycinamidine synthase N-terminal" evidence="6">
    <location>
        <begin position="67"/>
        <end position="137"/>
    </location>
</feature>
<dbReference type="CDD" id="cd02204">
    <property type="entry name" value="PurL_repeat2"/>
    <property type="match status" value="1"/>
</dbReference>
<keyword evidence="9" id="KW-1185">Reference proteome</keyword>
<dbReference type="Proteomes" id="UP000274131">
    <property type="component" value="Unassembled WGS sequence"/>
</dbReference>
<dbReference type="SMART" id="SM01211">
    <property type="entry name" value="GATase_5"/>
    <property type="match status" value="1"/>
</dbReference>
<keyword evidence="4" id="KW-0067">ATP-binding</keyword>
<evidence type="ECO:0000256" key="2">
    <source>
        <dbReference type="ARBA" id="ARBA00022741"/>
    </source>
</evidence>
<dbReference type="Pfam" id="PF13507">
    <property type="entry name" value="GATase_5"/>
    <property type="match status" value="2"/>
</dbReference>
<feature type="domain" description="PurM-like C-terminal" evidence="5">
    <location>
        <begin position="441"/>
        <end position="569"/>
    </location>
</feature>
<dbReference type="SUPFAM" id="SSF109736">
    <property type="entry name" value="FGAM synthase PurL, linker domain"/>
    <property type="match status" value="1"/>
</dbReference>
<dbReference type="Pfam" id="PF22689">
    <property type="entry name" value="FGAR-AT_PurM_N-like"/>
    <property type="match status" value="1"/>
</dbReference>
<reference evidence="10" key="1">
    <citation type="submission" date="2016-04" db="UniProtKB">
        <authorList>
            <consortium name="WormBaseParasite"/>
        </authorList>
    </citation>
    <scope>IDENTIFICATION</scope>
</reference>
<dbReference type="Gene3D" id="1.10.8.750">
    <property type="entry name" value="Phosphoribosylformylglycinamidine synthase, linker domain"/>
    <property type="match status" value="1"/>
</dbReference>
<evidence type="ECO:0000259" key="7">
    <source>
        <dbReference type="Pfam" id="PF22689"/>
    </source>
</evidence>
<organism evidence="10">
    <name type="scientific">Enterobius vermicularis</name>
    <name type="common">Human pinworm</name>
    <dbReference type="NCBI Taxonomy" id="51028"/>
    <lineage>
        <taxon>Eukaryota</taxon>
        <taxon>Metazoa</taxon>
        <taxon>Ecdysozoa</taxon>
        <taxon>Nematoda</taxon>
        <taxon>Chromadorea</taxon>
        <taxon>Rhabditida</taxon>
        <taxon>Spirurina</taxon>
        <taxon>Oxyuridomorpha</taxon>
        <taxon>Oxyuroidea</taxon>
        <taxon>Oxyuridae</taxon>
        <taxon>Enterobius</taxon>
    </lineage>
</organism>
<dbReference type="Gene3D" id="3.90.650.10">
    <property type="entry name" value="PurM-like C-terminal domain"/>
    <property type="match status" value="2"/>
</dbReference>
<dbReference type="InterPro" id="IPR055181">
    <property type="entry name" value="FGAR-AT_PurM_N-like"/>
</dbReference>
<dbReference type="PANTHER" id="PTHR10099">
    <property type="entry name" value="PHOSPHORIBOSYLFORMYLGLYCINAMIDINE SYNTHASE"/>
    <property type="match status" value="1"/>
</dbReference>
<dbReference type="GO" id="GO:0005737">
    <property type="term" value="C:cytoplasm"/>
    <property type="evidence" value="ECO:0007669"/>
    <property type="project" value="TreeGrafter"/>
</dbReference>
<feature type="domain" description="PurM-like C-terminal" evidence="5">
    <location>
        <begin position="809"/>
        <end position="934"/>
    </location>
</feature>
<evidence type="ECO:0000259" key="6">
    <source>
        <dbReference type="Pfam" id="PF18076"/>
    </source>
</evidence>
<dbReference type="GO" id="GO:0005524">
    <property type="term" value="F:ATP binding"/>
    <property type="evidence" value="ECO:0007669"/>
    <property type="project" value="UniProtKB-KW"/>
</dbReference>
<evidence type="ECO:0000256" key="4">
    <source>
        <dbReference type="ARBA" id="ARBA00022840"/>
    </source>
</evidence>
<dbReference type="WBParaSite" id="EVEC_0000743501-mRNA-1">
    <property type="protein sequence ID" value="EVEC_0000743501-mRNA-1"/>
    <property type="gene ID" value="EVEC_0000743501"/>
</dbReference>
<evidence type="ECO:0000259" key="5">
    <source>
        <dbReference type="Pfam" id="PF02769"/>
    </source>
</evidence>
<gene>
    <name evidence="8" type="ORF">EVEC_LOCUS6956</name>
</gene>
<dbReference type="EMBL" id="UXUI01008712">
    <property type="protein sequence ID" value="VDD92205.1"/>
    <property type="molecule type" value="Genomic_DNA"/>
</dbReference>
<dbReference type="GO" id="GO:0006164">
    <property type="term" value="P:purine nucleotide biosynthetic process"/>
    <property type="evidence" value="ECO:0007669"/>
    <property type="project" value="UniProtKB-KW"/>
</dbReference>
<dbReference type="SUPFAM" id="SSF55326">
    <property type="entry name" value="PurM N-terminal domain-like"/>
    <property type="match status" value="2"/>
</dbReference>
<dbReference type="OrthoDB" id="6666987at2759"/>
<dbReference type="PANTHER" id="PTHR10099:SF1">
    <property type="entry name" value="PHOSPHORIBOSYLFORMYLGLYCINAMIDINE SYNTHASE"/>
    <property type="match status" value="1"/>
</dbReference>
<evidence type="ECO:0000313" key="10">
    <source>
        <dbReference type="WBParaSite" id="EVEC_0000743501-mRNA-1"/>
    </source>
</evidence>
<sequence>MRRIELIRNTILGSNAEDLKIDVESCYNLLVEAESEEDFELLYFKTLNWLISDDMPNRGLRKQSKFLAEKNVIEIGPRFTYTTPFSINAVSVCKAAGIAGVKRVEVSKRYYIYYTAKNVDQEVLFLIHSRLAECEYNVVPSFTKCRSLEKCYQIDISALKDNLKNACEMLGLSMDDDDLNYCFDLFHNRLRRNPTNVELYDLAYSINAQNKNIGKLIVDGKEQTDSLIEQIQNTQNYSNRNNVIAFADESSAIVGFRTHCLRSLNPAVFAELDYFPCVRHILHSTGIYHFPTVTATGIGQRIGDIYATGRGANEAAGIAGYSVGNLHLDGYKLEWEDDFTYPSEVLQSKEILNEASSSVSYYSNKFGEPLICGYLRSFGQKLSGSYRSEYLNPLIFSGGIGAADDIQIRKVPPESGLWLATIGSSPSSVGRSAINPVSILDYKEHTCNPNYDTVRRANPEMGQKVYRVVRGCTELGDENPIMSVRNQGSGGNGSVLKEVIGSKLGALVEADRFQLGDPPLSIYELWCSECQEGNTVTVHPERKAVLEIIAKRERCDVSFIGQTNNSKMITLLDYNNEKTEQPPFNIPRDLASKPLKRFSLTSIKDSSKALKIPCELTVMEALSLVLRLPSVSSKRFLTNKVDRSVTGLIARQQCVGPLETPLADVAVVALSYWDKVGGAVAIGEQPLKGLISPEAGARMSLAEALTNLIFAPITERRDIKCSGNWMWAAKARGEGAHLVRACKALCEAMKEVEVRSEKVKVPGTVVVSVYAPCVDITKVVTPDLKGSSDDMPTHLLYIRFGNDGFPNRLGGSALAQCLSQIGDVPSDVDDFALFSRAFDIVQKLIKEDRILSGHDVSDGGLITCVLEMAMAGNRTTVLQIITPSGVLETLFAEEAGIIVEVTDEEVEDIKNILTSANVLAEDIGFVTNESGSDAKVIVTLNFTEVLHEPLWKLRAIWEETSQQLERLQTEEGCVAEQGLWLNEAKNPVYKADFDYSPRRIDFKAQKMFKVYSVAIVREEGSSGDREMAAAFYLAGFAVFDVNMEDFLDSRFSLSFFNGIVFVGGSAYADFFGAAKGWASLIMHHENVLNEIELFLKRRDAFSLGVGNGCQLMMILGWVGRTEAEKGKTVQLKQNKCGRFQSSFTSVAITRSESIFLKGMEGSILGVWSAHSEGRFCFTNDDAFNELEQNCLLPLRYCDVNGRPTTRFPQNPNGSTKEVQIDHSILTINGSQGSDKFTSFVTFLYFRNLILKARNLPMKGVAGISSLDGRHLAIMPHPERSFLSWQWPYYPKEWKRNHFNASPWNENYVYTNSPWMRMFLNAFDWTRHVTSI</sequence>
<keyword evidence="2" id="KW-0547">Nucleotide-binding</keyword>
<dbReference type="InterPro" id="IPR036676">
    <property type="entry name" value="PurM-like_C_sf"/>
</dbReference>
<dbReference type="InterPro" id="IPR040707">
    <property type="entry name" value="FGAR-AT_N"/>
</dbReference>
<dbReference type="GO" id="GO:0004642">
    <property type="term" value="F:phosphoribosylformylglycinamidine synthase activity"/>
    <property type="evidence" value="ECO:0007669"/>
    <property type="project" value="TreeGrafter"/>
</dbReference>
<dbReference type="SUPFAM" id="SSF56042">
    <property type="entry name" value="PurM C-terminal domain-like"/>
    <property type="match status" value="2"/>
</dbReference>
<reference evidence="8 9" key="2">
    <citation type="submission" date="2018-10" db="EMBL/GenBank/DDBJ databases">
        <authorList>
            <consortium name="Pathogen Informatics"/>
        </authorList>
    </citation>
    <scope>NUCLEOTIDE SEQUENCE [LARGE SCALE GENOMIC DNA]</scope>
</reference>
<dbReference type="Pfam" id="PF18076">
    <property type="entry name" value="FGAR-AT_N"/>
    <property type="match status" value="1"/>
</dbReference>
<keyword evidence="1" id="KW-0436">Ligase</keyword>
<evidence type="ECO:0000313" key="9">
    <source>
        <dbReference type="Proteomes" id="UP000274131"/>
    </source>
</evidence>